<reference evidence="8" key="1">
    <citation type="journal article" date="2020" name="mSystems">
        <title>Genome- and Community-Level Interaction Insights into Carbon Utilization and Element Cycling Functions of Hydrothermarchaeota in Hydrothermal Sediment.</title>
        <authorList>
            <person name="Zhou Z."/>
            <person name="Liu Y."/>
            <person name="Xu W."/>
            <person name="Pan J."/>
            <person name="Luo Z.H."/>
            <person name="Li M."/>
        </authorList>
    </citation>
    <scope>NUCLEOTIDE SEQUENCE [LARGE SCALE GENOMIC DNA]</scope>
    <source>
        <strain evidence="8">SpSt-897</strain>
    </source>
</reference>
<sequence length="65" mass="7572">MPKMKTHRGAAKRYKATATGRLKHKKPGHSHILTGKTRKLKRQQRRPAYAHPSEMKSLQRLLPYI</sequence>
<dbReference type="InterPro" id="IPR021137">
    <property type="entry name" value="Ribosomal_bL35-like"/>
</dbReference>
<dbReference type="Gene3D" id="4.10.410.60">
    <property type="match status" value="1"/>
</dbReference>
<comment type="similarity">
    <text evidence="1 5 6">Belongs to the bacterial ribosomal protein bL35 family.</text>
</comment>
<feature type="compositionally biased region" description="Basic residues" evidence="7">
    <location>
        <begin position="1"/>
        <end position="29"/>
    </location>
</feature>
<evidence type="ECO:0000256" key="2">
    <source>
        <dbReference type="ARBA" id="ARBA00022980"/>
    </source>
</evidence>
<dbReference type="PRINTS" id="PR00064">
    <property type="entry name" value="RIBOSOMALL35"/>
</dbReference>
<keyword evidence="2 5" id="KW-0689">Ribosomal protein</keyword>
<keyword evidence="3 5" id="KW-0687">Ribonucleoprotein</keyword>
<evidence type="ECO:0000256" key="4">
    <source>
        <dbReference type="ARBA" id="ARBA00071664"/>
    </source>
</evidence>
<evidence type="ECO:0000313" key="8">
    <source>
        <dbReference type="EMBL" id="HGF34328.1"/>
    </source>
</evidence>
<protein>
    <recommendedName>
        <fullName evidence="4 5">Large ribosomal subunit protein bL35</fullName>
    </recommendedName>
</protein>
<dbReference type="AlphaFoldDB" id="A0A7C3Z365"/>
<dbReference type="NCBIfam" id="TIGR00001">
    <property type="entry name" value="rpmI_bact"/>
    <property type="match status" value="1"/>
</dbReference>
<dbReference type="PANTHER" id="PTHR33343">
    <property type="entry name" value="54S RIBOSOMAL PROTEIN BL35M"/>
    <property type="match status" value="1"/>
</dbReference>
<feature type="region of interest" description="Disordered" evidence="7">
    <location>
        <begin position="1"/>
        <end position="51"/>
    </location>
</feature>
<evidence type="ECO:0000256" key="6">
    <source>
        <dbReference type="RuleBase" id="RU000568"/>
    </source>
</evidence>
<name>A0A7C3Z365_9BACT</name>
<dbReference type="InterPro" id="IPR037229">
    <property type="entry name" value="Ribosomal_bL35_sf"/>
</dbReference>
<feature type="compositionally biased region" description="Basic residues" evidence="7">
    <location>
        <begin position="36"/>
        <end position="45"/>
    </location>
</feature>
<dbReference type="GO" id="GO:0006412">
    <property type="term" value="P:translation"/>
    <property type="evidence" value="ECO:0007669"/>
    <property type="project" value="UniProtKB-UniRule"/>
</dbReference>
<dbReference type="PANTHER" id="PTHR33343:SF1">
    <property type="entry name" value="LARGE RIBOSOMAL SUBUNIT PROTEIN BL35M"/>
    <property type="match status" value="1"/>
</dbReference>
<gene>
    <name evidence="5" type="primary">rpmI</name>
    <name evidence="8" type="ORF">ENW96_08070</name>
</gene>
<dbReference type="HAMAP" id="MF_00514">
    <property type="entry name" value="Ribosomal_bL35"/>
    <property type="match status" value="1"/>
</dbReference>
<comment type="caution">
    <text evidence="8">The sequence shown here is derived from an EMBL/GenBank/DDBJ whole genome shotgun (WGS) entry which is preliminary data.</text>
</comment>
<evidence type="ECO:0000256" key="5">
    <source>
        <dbReference type="HAMAP-Rule" id="MF_00514"/>
    </source>
</evidence>
<dbReference type="InterPro" id="IPR018265">
    <property type="entry name" value="Ribosomal_bL35_CS"/>
</dbReference>
<dbReference type="EMBL" id="DTMF01000198">
    <property type="protein sequence ID" value="HGF34328.1"/>
    <property type="molecule type" value="Genomic_DNA"/>
</dbReference>
<proteinExistence type="inferred from homology"/>
<dbReference type="FunFam" id="4.10.410.60:FF:000001">
    <property type="entry name" value="50S ribosomal protein L35"/>
    <property type="match status" value="1"/>
</dbReference>
<dbReference type="PROSITE" id="PS00936">
    <property type="entry name" value="RIBOSOMAL_L35"/>
    <property type="match status" value="1"/>
</dbReference>
<dbReference type="Pfam" id="PF01632">
    <property type="entry name" value="Ribosomal_L35p"/>
    <property type="match status" value="1"/>
</dbReference>
<evidence type="ECO:0000256" key="3">
    <source>
        <dbReference type="ARBA" id="ARBA00023274"/>
    </source>
</evidence>
<organism evidence="8">
    <name type="scientific">Desulfobacca acetoxidans</name>
    <dbReference type="NCBI Taxonomy" id="60893"/>
    <lineage>
        <taxon>Bacteria</taxon>
        <taxon>Pseudomonadati</taxon>
        <taxon>Thermodesulfobacteriota</taxon>
        <taxon>Desulfobaccia</taxon>
        <taxon>Desulfobaccales</taxon>
        <taxon>Desulfobaccaceae</taxon>
        <taxon>Desulfobacca</taxon>
    </lineage>
</organism>
<evidence type="ECO:0000256" key="7">
    <source>
        <dbReference type="SAM" id="MobiDB-lite"/>
    </source>
</evidence>
<dbReference type="GO" id="GO:0003735">
    <property type="term" value="F:structural constituent of ribosome"/>
    <property type="evidence" value="ECO:0007669"/>
    <property type="project" value="InterPro"/>
</dbReference>
<evidence type="ECO:0000256" key="1">
    <source>
        <dbReference type="ARBA" id="ARBA00006598"/>
    </source>
</evidence>
<dbReference type="InterPro" id="IPR001706">
    <property type="entry name" value="Ribosomal_bL35"/>
</dbReference>
<accession>A0A7C3Z365</accession>
<dbReference type="GO" id="GO:0015934">
    <property type="term" value="C:large ribosomal subunit"/>
    <property type="evidence" value="ECO:0007669"/>
    <property type="project" value="TreeGrafter"/>
</dbReference>
<dbReference type="SUPFAM" id="SSF143034">
    <property type="entry name" value="L35p-like"/>
    <property type="match status" value="1"/>
</dbReference>